<dbReference type="RefSeq" id="XP_020128438.1">
    <property type="nucleotide sequence ID" value="XM_020275475.1"/>
</dbReference>
<reference evidence="3 4" key="1">
    <citation type="submission" date="2016-10" db="EMBL/GenBank/DDBJ databases">
        <title>Proteomics and genomics reveal pathogen-plant mechanisms compatible with a hemibiotrophic lifestyle of Diplodia corticola.</title>
        <authorList>
            <person name="Fernandes I."/>
            <person name="De Jonge R."/>
            <person name="Van De Peer Y."/>
            <person name="Devreese B."/>
            <person name="Alves A."/>
            <person name="Esteves A.C."/>
        </authorList>
    </citation>
    <scope>NUCLEOTIDE SEQUENCE [LARGE SCALE GENOMIC DNA]</scope>
    <source>
        <strain evidence="3 4">CBS 112549</strain>
    </source>
</reference>
<sequence length="195" mass="20745">MHITLPAFALALLALGSSASTLPAKRSLPQKRATHYAELDLVQFGPNSTEIEKRKSIKYCFTGPSEFAACIAVADFTQQLAFNIASQFKGDSDNNDCSGHSGSLDSVVWYVYATTSGSRCDTTAELGTFQGAIEKYIRGAGGEICDVHCIRLTHDGTFTGWLALAPDGQTLDRSVCDATVFDTGATCDTGGKNDV</sequence>
<accession>A0A1J9QW03</accession>
<evidence type="ECO:0000259" key="2">
    <source>
        <dbReference type="Pfam" id="PF20521"/>
    </source>
</evidence>
<organism evidence="3 4">
    <name type="scientific">Diplodia corticola</name>
    <dbReference type="NCBI Taxonomy" id="236234"/>
    <lineage>
        <taxon>Eukaryota</taxon>
        <taxon>Fungi</taxon>
        <taxon>Dikarya</taxon>
        <taxon>Ascomycota</taxon>
        <taxon>Pezizomycotina</taxon>
        <taxon>Dothideomycetes</taxon>
        <taxon>Dothideomycetes incertae sedis</taxon>
        <taxon>Botryosphaeriales</taxon>
        <taxon>Botryosphaeriaceae</taxon>
        <taxon>Diplodia</taxon>
    </lineage>
</organism>
<protein>
    <recommendedName>
        <fullName evidence="2">Secreted protein CSS2 C-terminal domain-containing protein</fullName>
    </recommendedName>
</protein>
<dbReference type="InterPro" id="IPR046624">
    <property type="entry name" value="CSS2_C"/>
</dbReference>
<dbReference type="EMBL" id="MNUE01000040">
    <property type="protein sequence ID" value="OJD32178.1"/>
    <property type="molecule type" value="Genomic_DNA"/>
</dbReference>
<evidence type="ECO:0000313" key="4">
    <source>
        <dbReference type="Proteomes" id="UP000183809"/>
    </source>
</evidence>
<dbReference type="Pfam" id="PF20521">
    <property type="entry name" value="DUF6736"/>
    <property type="match status" value="1"/>
</dbReference>
<feature type="signal peptide" evidence="1">
    <location>
        <begin position="1"/>
        <end position="19"/>
    </location>
</feature>
<proteinExistence type="predicted"/>
<name>A0A1J9QW03_9PEZI</name>
<gene>
    <name evidence="3" type="ORF">BKCO1_4000063</name>
</gene>
<feature type="domain" description="Secreted protein CSS2 C-terminal" evidence="2">
    <location>
        <begin position="48"/>
        <end position="168"/>
    </location>
</feature>
<evidence type="ECO:0000313" key="3">
    <source>
        <dbReference type="EMBL" id="OJD32178.1"/>
    </source>
</evidence>
<dbReference type="AlphaFoldDB" id="A0A1J9QW03"/>
<evidence type="ECO:0000256" key="1">
    <source>
        <dbReference type="SAM" id="SignalP"/>
    </source>
</evidence>
<keyword evidence="1" id="KW-0732">Signal</keyword>
<comment type="caution">
    <text evidence="3">The sequence shown here is derived from an EMBL/GenBank/DDBJ whole genome shotgun (WGS) entry which is preliminary data.</text>
</comment>
<dbReference type="GeneID" id="31015736"/>
<dbReference type="Proteomes" id="UP000183809">
    <property type="component" value="Unassembled WGS sequence"/>
</dbReference>
<keyword evidence="4" id="KW-1185">Reference proteome</keyword>
<feature type="chain" id="PRO_5012182240" description="Secreted protein CSS2 C-terminal domain-containing protein" evidence="1">
    <location>
        <begin position="20"/>
        <end position="195"/>
    </location>
</feature>
<dbReference type="OrthoDB" id="5059029at2759"/>